<feature type="region of interest" description="Disordered" evidence="1">
    <location>
        <begin position="13"/>
        <end position="45"/>
    </location>
</feature>
<dbReference type="Pfam" id="PF04910">
    <property type="entry name" value="Tcf25"/>
    <property type="match status" value="1"/>
</dbReference>
<dbReference type="EMBL" id="JAGFBR010000009">
    <property type="protein sequence ID" value="KAH0462146.1"/>
    <property type="molecule type" value="Genomic_DNA"/>
</dbReference>
<reference evidence="2 3" key="1">
    <citation type="journal article" date="2021" name="Hortic Res">
        <title>Chromosome-scale assembly of the Dendrobium chrysotoxum genome enhances the understanding of orchid evolution.</title>
        <authorList>
            <person name="Zhang Y."/>
            <person name="Zhang G.Q."/>
            <person name="Zhang D."/>
            <person name="Liu X.D."/>
            <person name="Xu X.Y."/>
            <person name="Sun W.H."/>
            <person name="Yu X."/>
            <person name="Zhu X."/>
            <person name="Wang Z.W."/>
            <person name="Zhao X."/>
            <person name="Zhong W.Y."/>
            <person name="Chen H."/>
            <person name="Yin W.L."/>
            <person name="Huang T."/>
            <person name="Niu S.C."/>
            <person name="Liu Z.J."/>
        </authorList>
    </citation>
    <scope>NUCLEOTIDE SEQUENCE [LARGE SCALE GENOMIC DNA]</scope>
    <source>
        <strain evidence="2">Lindl</strain>
    </source>
</reference>
<dbReference type="PANTHER" id="PTHR22684:SF0">
    <property type="entry name" value="RIBOSOME QUALITY CONTROL COMPLEX SUBUNIT TCF25"/>
    <property type="match status" value="1"/>
</dbReference>
<protein>
    <recommendedName>
        <fullName evidence="4">Transcription factor 25</fullName>
    </recommendedName>
</protein>
<evidence type="ECO:0000313" key="2">
    <source>
        <dbReference type="EMBL" id="KAH0462146.1"/>
    </source>
</evidence>
<dbReference type="InterPro" id="IPR006994">
    <property type="entry name" value="TCF25/Rqc1"/>
</dbReference>
<dbReference type="Proteomes" id="UP000775213">
    <property type="component" value="Unassembled WGS sequence"/>
</dbReference>
<accession>A0AAV7GZI9</accession>
<dbReference type="AlphaFoldDB" id="A0AAV7GZI9"/>
<sequence length="715" mass="81068">MSARLLRRVLKEQDEQRLGSSNVHLDAGGGGGDEMEEESDSPVAGAPSRNLFDLLDNQASWPIFEALVLSSVTVWMYGGVSLGLLNGTLQGYEEDTVGDSTEDIIEKQQSVIRKAYEAVPVMNYKSKKKKKKNKEIRKSAKFKAEESLDSILEELSIDVKASHENRCHSAKEQNENVIDATKKQGGSSILTVDSKYLKVENELRKIFGSRVVSSFENNEIGGNLRQMHGGRRAIYNPRRTILVTPSSFWPRWDGSLSMELIETKDGLHYFRYLHSAAYSHAQEAFEAAKSANDLNAIASILAHYPYHIESLLTFAEVFKFSGEHQSSADVLAKCLFALECAWHPLFTPMQGNCQLKYIHDTNKPFFTALFCHMKNLDRRGCHRSALEVCKLLLPLDYDDPKGALLCIDYFSLRAEEYRWLEEFVDEYRSDNSLWMFPNFSYSLAFARFFIEHDLSSSSNSTEQTEKASSTDLMKQALMLHPLVLQKLVAKAPLKESLWTQILKNSFFGSAKAGSPTLEHLISIYVERSYLIWRFPELQNLLKEAALQRAAAKPRIGHASGKKLSHQREMSKYFTIGRIHMSDGEIDGDIISRIQIGWLKWRNASGLLCDRKVRLKLNGKFYKMVVRPAIYSHLLVSDFSDTIPTIPPEELRQFMFGPHLDEIHPGDEGDANPQTAHATHEVAGRNAAVVFLESLLPWVHYGERQAHAEDHDQNRQ</sequence>
<name>A0AAV7GZI9_DENCH</name>
<proteinExistence type="predicted"/>
<comment type="caution">
    <text evidence="2">The sequence shown here is derived from an EMBL/GenBank/DDBJ whole genome shotgun (WGS) entry which is preliminary data.</text>
</comment>
<evidence type="ECO:0000256" key="1">
    <source>
        <dbReference type="SAM" id="MobiDB-lite"/>
    </source>
</evidence>
<dbReference type="GO" id="GO:1990112">
    <property type="term" value="C:RQC complex"/>
    <property type="evidence" value="ECO:0007669"/>
    <property type="project" value="TreeGrafter"/>
</dbReference>
<keyword evidence="3" id="KW-1185">Reference proteome</keyword>
<gene>
    <name evidence="2" type="ORF">IEQ34_009721</name>
</gene>
<evidence type="ECO:0000313" key="3">
    <source>
        <dbReference type="Proteomes" id="UP000775213"/>
    </source>
</evidence>
<evidence type="ECO:0008006" key="4">
    <source>
        <dbReference type="Google" id="ProtNLM"/>
    </source>
</evidence>
<dbReference type="PANTHER" id="PTHR22684">
    <property type="entry name" value="NULP1-RELATED"/>
    <property type="match status" value="1"/>
</dbReference>
<organism evidence="2 3">
    <name type="scientific">Dendrobium chrysotoxum</name>
    <name type="common">Orchid</name>
    <dbReference type="NCBI Taxonomy" id="161865"/>
    <lineage>
        <taxon>Eukaryota</taxon>
        <taxon>Viridiplantae</taxon>
        <taxon>Streptophyta</taxon>
        <taxon>Embryophyta</taxon>
        <taxon>Tracheophyta</taxon>
        <taxon>Spermatophyta</taxon>
        <taxon>Magnoliopsida</taxon>
        <taxon>Liliopsida</taxon>
        <taxon>Asparagales</taxon>
        <taxon>Orchidaceae</taxon>
        <taxon>Epidendroideae</taxon>
        <taxon>Malaxideae</taxon>
        <taxon>Dendrobiinae</taxon>
        <taxon>Dendrobium</taxon>
    </lineage>
</organism>